<dbReference type="PANTHER" id="PTHR12128:SF66">
    <property type="entry name" value="4-HYDROXY-2-OXOGLUTARATE ALDOLASE, MITOCHONDRIAL"/>
    <property type="match status" value="1"/>
</dbReference>
<dbReference type="Pfam" id="PF00701">
    <property type="entry name" value="DHDPS"/>
    <property type="match status" value="1"/>
</dbReference>
<gene>
    <name evidence="12" type="ORF">EB796_020540</name>
</gene>
<name>A0A7J7J4P5_BUGNE</name>
<dbReference type="GO" id="GO:0009436">
    <property type="term" value="P:glyoxylate catabolic process"/>
    <property type="evidence" value="ECO:0007669"/>
    <property type="project" value="TreeGrafter"/>
</dbReference>
<evidence type="ECO:0000256" key="2">
    <source>
        <dbReference type="ARBA" id="ARBA00007592"/>
    </source>
</evidence>
<dbReference type="GO" id="GO:0008700">
    <property type="term" value="F:(R,S)-4-hydroxy-2-oxoglutarate aldolase activity"/>
    <property type="evidence" value="ECO:0007669"/>
    <property type="project" value="UniProtKB-EC"/>
</dbReference>
<comment type="catalytic activity">
    <reaction evidence="11">
        <text>(4S)-4-hydroxy-2-oxoglutarate = glyoxylate + pyruvate</text>
        <dbReference type="Rhea" id="RHEA:35639"/>
        <dbReference type="ChEBI" id="CHEBI:15361"/>
        <dbReference type="ChEBI" id="CHEBI:36655"/>
        <dbReference type="ChEBI" id="CHEBI:71685"/>
        <dbReference type="EC" id="4.1.3.16"/>
    </reaction>
</comment>
<dbReference type="Gene3D" id="3.20.20.70">
    <property type="entry name" value="Aldolase class I"/>
    <property type="match status" value="1"/>
</dbReference>
<dbReference type="PROSITE" id="PS00666">
    <property type="entry name" value="DHDPS_2"/>
    <property type="match status" value="1"/>
</dbReference>
<reference evidence="12" key="1">
    <citation type="submission" date="2020-06" db="EMBL/GenBank/DDBJ databases">
        <title>Draft genome of Bugula neritina, a colonial animal packing powerful symbionts and potential medicines.</title>
        <authorList>
            <person name="Rayko M."/>
        </authorList>
    </citation>
    <scope>NUCLEOTIDE SEQUENCE [LARGE SCALE GENOMIC DNA]</scope>
    <source>
        <strain evidence="12">Kwan_BN1</strain>
    </source>
</reference>
<organism evidence="12 13">
    <name type="scientific">Bugula neritina</name>
    <name type="common">Brown bryozoan</name>
    <name type="synonym">Sertularia neritina</name>
    <dbReference type="NCBI Taxonomy" id="10212"/>
    <lineage>
        <taxon>Eukaryota</taxon>
        <taxon>Metazoa</taxon>
        <taxon>Spiralia</taxon>
        <taxon>Lophotrochozoa</taxon>
        <taxon>Bryozoa</taxon>
        <taxon>Gymnolaemata</taxon>
        <taxon>Cheilostomatida</taxon>
        <taxon>Flustrina</taxon>
        <taxon>Buguloidea</taxon>
        <taxon>Bugulidae</taxon>
        <taxon>Bugula</taxon>
    </lineage>
</organism>
<dbReference type="GO" id="GO:0008840">
    <property type="term" value="F:4-hydroxy-tetrahydrodipicolinate synthase activity"/>
    <property type="evidence" value="ECO:0007669"/>
    <property type="project" value="TreeGrafter"/>
</dbReference>
<evidence type="ECO:0000256" key="8">
    <source>
        <dbReference type="ARBA" id="ARBA00030874"/>
    </source>
</evidence>
<dbReference type="InterPro" id="IPR002220">
    <property type="entry name" value="DapA-like"/>
</dbReference>
<evidence type="ECO:0000256" key="5">
    <source>
        <dbReference type="ARBA" id="ARBA00018425"/>
    </source>
</evidence>
<comment type="catalytic activity">
    <reaction evidence="10">
        <text>(4R)-4-hydroxy-2-oxoglutarate = glyoxylate + pyruvate</text>
        <dbReference type="Rhea" id="RHEA:30687"/>
        <dbReference type="ChEBI" id="CHEBI:15361"/>
        <dbReference type="ChEBI" id="CHEBI:36655"/>
        <dbReference type="ChEBI" id="CHEBI:62213"/>
        <dbReference type="EC" id="4.1.3.16"/>
    </reaction>
</comment>
<evidence type="ECO:0000256" key="11">
    <source>
        <dbReference type="ARBA" id="ARBA00033613"/>
    </source>
</evidence>
<comment type="function">
    <text evidence="1">Catalyzes the final step in the metabolic pathway of hydroxyproline.</text>
</comment>
<keyword evidence="7" id="KW-0704">Schiff base</keyword>
<dbReference type="InterPro" id="IPR013785">
    <property type="entry name" value="Aldolase_TIM"/>
</dbReference>
<evidence type="ECO:0000256" key="4">
    <source>
        <dbReference type="ARBA" id="ARBA00012215"/>
    </source>
</evidence>
<accession>A0A7J7J4P5</accession>
<dbReference type="Proteomes" id="UP000593567">
    <property type="component" value="Unassembled WGS sequence"/>
</dbReference>
<dbReference type="AlphaFoldDB" id="A0A7J7J4P5"/>
<evidence type="ECO:0000256" key="10">
    <source>
        <dbReference type="ARBA" id="ARBA00033610"/>
    </source>
</evidence>
<dbReference type="SMART" id="SM01130">
    <property type="entry name" value="DHDPS"/>
    <property type="match status" value="1"/>
</dbReference>
<evidence type="ECO:0000313" key="13">
    <source>
        <dbReference type="Proteomes" id="UP000593567"/>
    </source>
</evidence>
<evidence type="ECO:0000256" key="6">
    <source>
        <dbReference type="ARBA" id="ARBA00023239"/>
    </source>
</evidence>
<evidence type="ECO:0000313" key="12">
    <source>
        <dbReference type="EMBL" id="KAF6021150.1"/>
    </source>
</evidence>
<evidence type="ECO:0000256" key="1">
    <source>
        <dbReference type="ARBA" id="ARBA00002577"/>
    </source>
</evidence>
<evidence type="ECO:0000256" key="7">
    <source>
        <dbReference type="ARBA" id="ARBA00023270"/>
    </source>
</evidence>
<sequence length="357" mass="39142">MPLPIFAALQVTLCICCRLDALSCVIMMLMSWISATRNCKQLFNTIKCMSAVRYTHSHPVKMDLSGIYPPITTPFDESENIDWISLKSNMEKWNTIPFRGYVVQGSNGEYVYMTVKERLELVAGVKGMMAEGKLLIAGSGCESTSATVQMTKDMADAGADAALVITPSFYKSGMTDEAMFAHFTRVADTSAIPIILYSVPSNTGIDLSIDVIVRLSSHPNIIGLKDSGGDISKLGAVVHKTQNNTFQVLAGSASFLYPAYHIGCVGGVCALANVLGQECCDLELLFKLKRYDEAEKLQKKLIIPNLDVTRRFGVPGLKQAMDWLGYIGGASRLPLLPLTQNQQDVLRKDFKKEGFLE</sequence>
<dbReference type="EC" id="4.1.3.16" evidence="4"/>
<keyword evidence="13" id="KW-1185">Reference proteome</keyword>
<dbReference type="SUPFAM" id="SSF51569">
    <property type="entry name" value="Aldolase"/>
    <property type="match status" value="1"/>
</dbReference>
<comment type="subunit">
    <text evidence="3">Homotetramer.</text>
</comment>
<dbReference type="CDD" id="cd00408">
    <property type="entry name" value="DHDPS-like"/>
    <property type="match status" value="1"/>
</dbReference>
<keyword evidence="6" id="KW-0456">Lyase</keyword>
<comment type="caution">
    <text evidence="12">The sequence shown here is derived from an EMBL/GenBank/DDBJ whole genome shotgun (WGS) entry which is preliminary data.</text>
</comment>
<dbReference type="OrthoDB" id="191315at2759"/>
<dbReference type="EMBL" id="VXIV02003112">
    <property type="protein sequence ID" value="KAF6021150.1"/>
    <property type="molecule type" value="Genomic_DNA"/>
</dbReference>
<dbReference type="InterPro" id="IPR020625">
    <property type="entry name" value="Schiff_base-form_aldolases_AS"/>
</dbReference>
<dbReference type="GO" id="GO:0005739">
    <property type="term" value="C:mitochondrion"/>
    <property type="evidence" value="ECO:0007669"/>
    <property type="project" value="TreeGrafter"/>
</dbReference>
<dbReference type="PANTHER" id="PTHR12128">
    <property type="entry name" value="DIHYDRODIPICOLINATE SYNTHASE"/>
    <property type="match status" value="1"/>
</dbReference>
<evidence type="ECO:0000256" key="9">
    <source>
        <dbReference type="ARBA" id="ARBA00032879"/>
    </source>
</evidence>
<evidence type="ECO:0000256" key="3">
    <source>
        <dbReference type="ARBA" id="ARBA00011881"/>
    </source>
</evidence>
<comment type="similarity">
    <text evidence="2">Belongs to the DapA family.</text>
</comment>
<dbReference type="PRINTS" id="PR00146">
    <property type="entry name" value="DHPICSNTHASE"/>
</dbReference>
<proteinExistence type="inferred from homology"/>
<protein>
    <recommendedName>
        <fullName evidence="5">4-hydroxy-2-oxoglutarate aldolase, mitochondrial</fullName>
        <ecNumber evidence="4">4.1.3.16</ecNumber>
    </recommendedName>
    <alternativeName>
        <fullName evidence="9">Dihydrodipicolinate synthase-like</fullName>
    </alternativeName>
    <alternativeName>
        <fullName evidence="8">Probable 2-keto-4-hydroxyglutarate aldolase</fullName>
    </alternativeName>
</protein>